<reference evidence="4" key="1">
    <citation type="submission" date="2017-04" db="EMBL/GenBank/DDBJ databases">
        <authorList>
            <person name="Varghese N."/>
            <person name="Submissions S."/>
        </authorList>
    </citation>
    <scope>NUCLEOTIDE SEQUENCE [LARGE SCALE GENOMIC DNA]</scope>
    <source>
        <strain evidence="4">RKEM611</strain>
    </source>
</reference>
<dbReference type="Proteomes" id="UP000192907">
    <property type="component" value="Unassembled WGS sequence"/>
</dbReference>
<organism evidence="3 4">
    <name type="scientific">Pseudobacteriovorax antillogorgiicola</name>
    <dbReference type="NCBI Taxonomy" id="1513793"/>
    <lineage>
        <taxon>Bacteria</taxon>
        <taxon>Pseudomonadati</taxon>
        <taxon>Bdellovibrionota</taxon>
        <taxon>Oligoflexia</taxon>
        <taxon>Oligoflexales</taxon>
        <taxon>Pseudobacteriovoracaceae</taxon>
        <taxon>Pseudobacteriovorax</taxon>
    </lineage>
</organism>
<evidence type="ECO:0000313" key="3">
    <source>
        <dbReference type="EMBL" id="SMF77366.1"/>
    </source>
</evidence>
<dbReference type="InterPro" id="IPR036188">
    <property type="entry name" value="FAD/NAD-bd_sf"/>
</dbReference>
<dbReference type="AlphaFoldDB" id="A0A1Y6CMR1"/>
<feature type="signal peptide" evidence="1">
    <location>
        <begin position="1"/>
        <end position="32"/>
    </location>
</feature>
<dbReference type="GO" id="GO:0016491">
    <property type="term" value="F:oxidoreductase activity"/>
    <property type="evidence" value="ECO:0007669"/>
    <property type="project" value="InterPro"/>
</dbReference>
<dbReference type="PANTHER" id="PTHR42923">
    <property type="entry name" value="PROTOPORPHYRINOGEN OXIDASE"/>
    <property type="match status" value="1"/>
</dbReference>
<dbReference type="STRING" id="1513793.SAMN06296036_13136"/>
<evidence type="ECO:0000313" key="4">
    <source>
        <dbReference type="Proteomes" id="UP000192907"/>
    </source>
</evidence>
<dbReference type="SUPFAM" id="SSF51905">
    <property type="entry name" value="FAD/NAD(P)-binding domain"/>
    <property type="match status" value="1"/>
</dbReference>
<feature type="domain" description="Amine oxidase" evidence="2">
    <location>
        <begin position="50"/>
        <end position="351"/>
    </location>
</feature>
<dbReference type="Gene3D" id="3.90.660.20">
    <property type="entry name" value="Protoporphyrinogen oxidase, mitochondrial, domain 2"/>
    <property type="match status" value="1"/>
</dbReference>
<gene>
    <name evidence="3" type="ORF">SAMN06296036_13136</name>
</gene>
<feature type="chain" id="PRO_5012531712" evidence="1">
    <location>
        <begin position="33"/>
        <end position="518"/>
    </location>
</feature>
<dbReference type="Gene3D" id="3.50.50.60">
    <property type="entry name" value="FAD/NAD(P)-binding domain"/>
    <property type="match status" value="2"/>
</dbReference>
<dbReference type="PRINTS" id="PR00419">
    <property type="entry name" value="ADXRDTASE"/>
</dbReference>
<name>A0A1Y6CMR1_9BACT</name>
<dbReference type="InterPro" id="IPR050464">
    <property type="entry name" value="Zeta_carotene_desat/Oxidored"/>
</dbReference>
<proteinExistence type="predicted"/>
<dbReference type="InterPro" id="IPR002937">
    <property type="entry name" value="Amino_oxidase"/>
</dbReference>
<accession>A0A1Y6CMR1</accession>
<evidence type="ECO:0000256" key="1">
    <source>
        <dbReference type="SAM" id="SignalP"/>
    </source>
</evidence>
<protein>
    <submittedName>
        <fullName evidence="3">NAD(P)-binding Rossmann-like domain-containing protein</fullName>
    </submittedName>
</protein>
<sequence>MIRNDMSFILKRIVRHVTCTIALSSLCFPAMAADKKPSEPRIAIIGAGASGLTTAYLLKKQGYRNVVVFEKADAVGGVAQTVWVKGKAYDMATMFVPGASISGDGIQPLLQEMIDRSKAKLVPAVDFETLNLPANTLSPLNTFHQSFEPHELKRQLLKGLDLMSQWAYCIANGIDSVTCGISDAHQPDESIYDWGQRLGIPAFTHLITYTADALGAGPSSLSNAPRGLAGGFYWTPVEVVRVLKSLGFGVNDLPPNTADNIVSLFAANKGKGSQRWWFFQKGYQTFWKKLVARERIRIKLSEPVTALNLVEAEGGRYWQVQTPKGSYEFDKVVAATTPRAAMHFLPDGPRKKILETAINRTPPNDVYLAEISGYDNAGLPEQAAWWPESLGLGSIDLLNPELGSAVKPFFWQKRHRRDVIFVGTYTLSPEVNIDQAYASVEDYARSTLGFELTKKIAQRRYPFPAIPIDPVSWSEAWSSLQGKDGLIFIGEAFTGSGVPAITAGLSQLVPEFFPVITQ</sequence>
<evidence type="ECO:0000259" key="2">
    <source>
        <dbReference type="Pfam" id="PF01593"/>
    </source>
</evidence>
<dbReference type="Pfam" id="PF01593">
    <property type="entry name" value="Amino_oxidase"/>
    <property type="match status" value="1"/>
</dbReference>
<keyword evidence="1" id="KW-0732">Signal</keyword>
<keyword evidence="4" id="KW-1185">Reference proteome</keyword>
<dbReference type="EMBL" id="FWZT01000031">
    <property type="protein sequence ID" value="SMF77366.1"/>
    <property type="molecule type" value="Genomic_DNA"/>
</dbReference>